<protein>
    <submittedName>
        <fullName evidence="1">Uncharacterized protein</fullName>
    </submittedName>
</protein>
<reference evidence="1 2" key="2">
    <citation type="journal article" date="2019" name="Int. J. Syst. Evol. Microbiol.">
        <title>Description and complete genome sequence of Bradyrhizobium amphicarpaeae sp. nov., harbouring photosystem and nitrogen-fixation genes.</title>
        <authorList>
            <person name="Bromfield E.S.P."/>
            <person name="Cloutier S."/>
            <person name="Nguyen H.D.T."/>
        </authorList>
    </citation>
    <scope>NUCLEOTIDE SEQUENCE [LARGE SCALE GENOMIC DNA]</scope>
    <source>
        <strain evidence="1 2">39S1MB</strain>
    </source>
</reference>
<organism evidence="1 2">
    <name type="scientific">Bradyrhizobium amphicarpaeae</name>
    <dbReference type="NCBI Taxonomy" id="1404768"/>
    <lineage>
        <taxon>Bacteria</taxon>
        <taxon>Pseudomonadati</taxon>
        <taxon>Pseudomonadota</taxon>
        <taxon>Alphaproteobacteria</taxon>
        <taxon>Hyphomicrobiales</taxon>
        <taxon>Nitrobacteraceae</taxon>
        <taxon>Bradyrhizobium</taxon>
    </lineage>
</organism>
<accession>A0A2U8PQ96</accession>
<dbReference type="Proteomes" id="UP000215884">
    <property type="component" value="Chromosome"/>
</dbReference>
<dbReference type="KEGG" id="brq:CIT40_06245"/>
<evidence type="ECO:0000313" key="2">
    <source>
        <dbReference type="Proteomes" id="UP000215884"/>
    </source>
</evidence>
<dbReference type="AlphaFoldDB" id="A0A2U8PQ96"/>
<dbReference type="RefSeq" id="WP_094892795.1">
    <property type="nucleotide sequence ID" value="NZ_CP029426.2"/>
</dbReference>
<evidence type="ECO:0000313" key="1">
    <source>
        <dbReference type="EMBL" id="AWL99664.1"/>
    </source>
</evidence>
<dbReference type="EMBL" id="CP029426">
    <property type="protein sequence ID" value="AWL99664.1"/>
    <property type="molecule type" value="Genomic_DNA"/>
</dbReference>
<name>A0A2U8PQ96_9BRAD</name>
<sequence>MLAELIIAAGALGLLFLALLLASSVKERAYNVLFGEPPHAHTLMPGTSLQSEGYKVKRVD</sequence>
<reference evidence="1 2" key="1">
    <citation type="journal article" date="2017" name="Syst. Appl. Microbiol.">
        <title>Soybeans inoculated with root zone soils of Canadian native legumes harbour diverse and novel Bradyrhizobium spp. that possess agricultural potential.</title>
        <authorList>
            <person name="Bromfield E.S.P."/>
            <person name="Cloutier S."/>
            <person name="Tambong J.T."/>
            <person name="Tran Thi T.V."/>
        </authorList>
    </citation>
    <scope>NUCLEOTIDE SEQUENCE [LARGE SCALE GENOMIC DNA]</scope>
    <source>
        <strain evidence="1 2">39S1MB</strain>
    </source>
</reference>
<gene>
    <name evidence="1" type="ORF">CIT40_06245</name>
</gene>
<proteinExistence type="predicted"/>
<keyword evidence="2" id="KW-1185">Reference proteome</keyword>
<dbReference type="OrthoDB" id="9989705at2"/>